<keyword evidence="2" id="KW-0936">Ethylene signaling pathway</keyword>
<dbReference type="EMBL" id="CM007893">
    <property type="protein sequence ID" value="OTG28497.1"/>
    <property type="molecule type" value="Genomic_DNA"/>
</dbReference>
<dbReference type="GO" id="GO:0003700">
    <property type="term" value="F:DNA-binding transcription factor activity"/>
    <property type="evidence" value="ECO:0007669"/>
    <property type="project" value="InterPro"/>
</dbReference>
<name>A0A251UYQ1_HELAN</name>
<accession>A0A251UYQ1</accession>
<dbReference type="PANTHER" id="PTHR31190">
    <property type="entry name" value="DNA-BINDING DOMAIN"/>
    <property type="match status" value="1"/>
</dbReference>
<dbReference type="Pfam" id="PF00847">
    <property type="entry name" value="AP2"/>
    <property type="match status" value="1"/>
</dbReference>
<keyword evidence="3" id="KW-0611">Plant defense</keyword>
<keyword evidence="4" id="KW-0805">Transcription regulation</keyword>
<evidence type="ECO:0000256" key="8">
    <source>
        <dbReference type="ARBA" id="ARBA00023242"/>
    </source>
</evidence>
<dbReference type="Gene3D" id="3.30.730.10">
    <property type="entry name" value="AP2/ERF domain"/>
    <property type="match status" value="1"/>
</dbReference>
<dbReference type="PROSITE" id="PS51032">
    <property type="entry name" value="AP2_ERF"/>
    <property type="match status" value="1"/>
</dbReference>
<dbReference type="InterPro" id="IPR036955">
    <property type="entry name" value="AP2/ERF_dom_sf"/>
</dbReference>
<evidence type="ECO:0000259" key="10">
    <source>
        <dbReference type="PROSITE" id="PS51032"/>
    </source>
</evidence>
<dbReference type="Proteomes" id="UP000215914">
    <property type="component" value="Chromosome 4"/>
</dbReference>
<keyword evidence="5 11" id="KW-0238">DNA-binding</keyword>
<evidence type="ECO:0000313" key="12">
    <source>
        <dbReference type="Proteomes" id="UP000215914"/>
    </source>
</evidence>
<evidence type="ECO:0000256" key="6">
    <source>
        <dbReference type="ARBA" id="ARBA00023159"/>
    </source>
</evidence>
<evidence type="ECO:0000256" key="9">
    <source>
        <dbReference type="SAM" id="MobiDB-lite"/>
    </source>
</evidence>
<dbReference type="GO" id="GO:0005634">
    <property type="term" value="C:nucleus"/>
    <property type="evidence" value="ECO:0007669"/>
    <property type="project" value="UniProtKB-SubCell"/>
</dbReference>
<organism evidence="11 12">
    <name type="scientific">Helianthus annuus</name>
    <name type="common">Common sunflower</name>
    <dbReference type="NCBI Taxonomy" id="4232"/>
    <lineage>
        <taxon>Eukaryota</taxon>
        <taxon>Viridiplantae</taxon>
        <taxon>Streptophyta</taxon>
        <taxon>Embryophyta</taxon>
        <taxon>Tracheophyta</taxon>
        <taxon>Spermatophyta</taxon>
        <taxon>Magnoliopsida</taxon>
        <taxon>eudicotyledons</taxon>
        <taxon>Gunneridae</taxon>
        <taxon>Pentapetalae</taxon>
        <taxon>asterids</taxon>
        <taxon>campanulids</taxon>
        <taxon>Asterales</taxon>
        <taxon>Asteraceae</taxon>
        <taxon>Asteroideae</taxon>
        <taxon>Heliantheae alliance</taxon>
        <taxon>Heliantheae</taxon>
        <taxon>Helianthus</taxon>
    </lineage>
</organism>
<comment type="subcellular location">
    <subcellularLocation>
        <location evidence="1">Nucleus</location>
    </subcellularLocation>
</comment>
<evidence type="ECO:0000256" key="7">
    <source>
        <dbReference type="ARBA" id="ARBA00023163"/>
    </source>
</evidence>
<evidence type="ECO:0000256" key="2">
    <source>
        <dbReference type="ARBA" id="ARBA00022745"/>
    </source>
</evidence>
<reference evidence="12" key="1">
    <citation type="journal article" date="2017" name="Nature">
        <title>The sunflower genome provides insights into oil metabolism, flowering and Asterid evolution.</title>
        <authorList>
            <person name="Badouin H."/>
            <person name="Gouzy J."/>
            <person name="Grassa C.J."/>
            <person name="Murat F."/>
            <person name="Staton S.E."/>
            <person name="Cottret L."/>
            <person name="Lelandais-Briere C."/>
            <person name="Owens G.L."/>
            <person name="Carrere S."/>
            <person name="Mayjonade B."/>
            <person name="Legrand L."/>
            <person name="Gill N."/>
            <person name="Kane N.C."/>
            <person name="Bowers J.E."/>
            <person name="Hubner S."/>
            <person name="Bellec A."/>
            <person name="Berard A."/>
            <person name="Berges H."/>
            <person name="Blanchet N."/>
            <person name="Boniface M.C."/>
            <person name="Brunel D."/>
            <person name="Catrice O."/>
            <person name="Chaidir N."/>
            <person name="Claudel C."/>
            <person name="Donnadieu C."/>
            <person name="Faraut T."/>
            <person name="Fievet G."/>
            <person name="Helmstetter N."/>
            <person name="King M."/>
            <person name="Knapp S.J."/>
            <person name="Lai Z."/>
            <person name="Le Paslier M.C."/>
            <person name="Lippi Y."/>
            <person name="Lorenzon L."/>
            <person name="Mandel J.R."/>
            <person name="Marage G."/>
            <person name="Marchand G."/>
            <person name="Marquand E."/>
            <person name="Bret-Mestries E."/>
            <person name="Morien E."/>
            <person name="Nambeesan S."/>
            <person name="Nguyen T."/>
            <person name="Pegot-Espagnet P."/>
            <person name="Pouilly N."/>
            <person name="Raftis F."/>
            <person name="Sallet E."/>
            <person name="Schiex T."/>
            <person name="Thomas J."/>
            <person name="Vandecasteele C."/>
            <person name="Vares D."/>
            <person name="Vear F."/>
            <person name="Vautrin S."/>
            <person name="Crespi M."/>
            <person name="Mangin B."/>
            <person name="Burke J.M."/>
            <person name="Salse J."/>
            <person name="Munos S."/>
            <person name="Vincourt P."/>
            <person name="Rieseberg L.H."/>
            <person name="Langlade N.B."/>
        </authorList>
    </citation>
    <scope>NUCLEOTIDE SEQUENCE [LARGE SCALE GENOMIC DNA]</scope>
    <source>
        <strain evidence="12">cv. SF193</strain>
    </source>
</reference>
<dbReference type="InterPro" id="IPR001471">
    <property type="entry name" value="AP2/ERF_dom"/>
</dbReference>
<keyword evidence="12" id="KW-1185">Reference proteome</keyword>
<dbReference type="OMA" id="NTGARVW"/>
<dbReference type="CDD" id="cd00018">
    <property type="entry name" value="AP2"/>
    <property type="match status" value="1"/>
</dbReference>
<dbReference type="GO" id="GO:0006952">
    <property type="term" value="P:defense response"/>
    <property type="evidence" value="ECO:0007669"/>
    <property type="project" value="UniProtKB-KW"/>
</dbReference>
<protein>
    <submittedName>
        <fullName evidence="11">Putative DNA-binding domain-containing protein</fullName>
    </submittedName>
</protein>
<dbReference type="GO" id="GO:0000976">
    <property type="term" value="F:transcription cis-regulatory region binding"/>
    <property type="evidence" value="ECO:0007669"/>
    <property type="project" value="UniProtKB-ARBA"/>
</dbReference>
<dbReference type="PANTHER" id="PTHR31190:SF499">
    <property type="entry name" value="ETHYLENE-RESPONSIVE TRANSCRIPTION FACTOR ERF105"/>
    <property type="match status" value="1"/>
</dbReference>
<dbReference type="GO" id="GO:0009873">
    <property type="term" value="P:ethylene-activated signaling pathway"/>
    <property type="evidence" value="ECO:0007669"/>
    <property type="project" value="UniProtKB-KW"/>
</dbReference>
<keyword evidence="8" id="KW-0539">Nucleus</keyword>
<evidence type="ECO:0000256" key="3">
    <source>
        <dbReference type="ARBA" id="ARBA00022821"/>
    </source>
</evidence>
<dbReference type="PRINTS" id="PR00367">
    <property type="entry name" value="ETHRSPELEMNT"/>
</dbReference>
<dbReference type="InParanoid" id="A0A251UYQ1"/>
<keyword evidence="7" id="KW-0804">Transcription</keyword>
<proteinExistence type="predicted"/>
<evidence type="ECO:0000256" key="5">
    <source>
        <dbReference type="ARBA" id="ARBA00023125"/>
    </source>
</evidence>
<evidence type="ECO:0000256" key="1">
    <source>
        <dbReference type="ARBA" id="ARBA00004123"/>
    </source>
</evidence>
<dbReference type="InterPro" id="IPR016177">
    <property type="entry name" value="DNA-bd_dom_sf"/>
</dbReference>
<sequence length="131" mass="14868">MSSHQEFSALDLIRQHLLIDDASFFQTYPQTSPSTNGNVEPNGNTLKERKPAINISIPLVAETIHYRGVRQRPWGKFAAEIRDPNKKGTRVWLGTFDTAVQAAKAYDRATFKLRGNKAILNSRCKLGVRRW</sequence>
<feature type="region of interest" description="Disordered" evidence="9">
    <location>
        <begin position="28"/>
        <end position="47"/>
    </location>
</feature>
<gene>
    <name evidence="11" type="ORF">HannXRQ_Chr04g0111921</name>
</gene>
<feature type="compositionally biased region" description="Polar residues" evidence="9">
    <location>
        <begin position="28"/>
        <end position="45"/>
    </location>
</feature>
<dbReference type="InterPro" id="IPR044808">
    <property type="entry name" value="ERF_plant"/>
</dbReference>
<feature type="domain" description="AP2/ERF" evidence="10">
    <location>
        <begin position="65"/>
        <end position="123"/>
    </location>
</feature>
<evidence type="ECO:0000313" key="11">
    <source>
        <dbReference type="EMBL" id="OTG28497.1"/>
    </source>
</evidence>
<dbReference type="SUPFAM" id="SSF54171">
    <property type="entry name" value="DNA-binding domain"/>
    <property type="match status" value="1"/>
</dbReference>
<dbReference type="FunFam" id="3.30.730.10:FF:000001">
    <property type="entry name" value="Ethylene-responsive transcription factor 2"/>
    <property type="match status" value="1"/>
</dbReference>
<keyword evidence="6" id="KW-0010">Activator</keyword>
<evidence type="ECO:0000256" key="4">
    <source>
        <dbReference type="ARBA" id="ARBA00023015"/>
    </source>
</evidence>
<dbReference type="AlphaFoldDB" id="A0A251UYQ1"/>
<dbReference type="SMART" id="SM00380">
    <property type="entry name" value="AP2"/>
    <property type="match status" value="1"/>
</dbReference>
<dbReference type="FunCoup" id="A0A251UYQ1">
    <property type="interactions" value="16"/>
</dbReference>